<evidence type="ECO:0000256" key="2">
    <source>
        <dbReference type="SAM" id="MobiDB-lite"/>
    </source>
</evidence>
<dbReference type="SUPFAM" id="SSF52733">
    <property type="entry name" value="Nicotinate mononucleotide:5,6-dimethylbenzimidazole phosphoribosyltransferase (CobT)"/>
    <property type="match status" value="1"/>
</dbReference>
<dbReference type="RefSeq" id="WP_089764232.1">
    <property type="nucleotide sequence ID" value="NZ_FNPB01000001.1"/>
</dbReference>
<dbReference type="OrthoDB" id="9136at2157"/>
<gene>
    <name evidence="3" type="ORF">SAMN04487946_101239</name>
</gene>
<proteinExistence type="inferred from homology"/>
<protein>
    <recommendedName>
        <fullName evidence="1">UPF0284 protein SAMN04487946_101239</fullName>
    </recommendedName>
</protein>
<dbReference type="Gene3D" id="3.40.50.10210">
    <property type="match status" value="1"/>
</dbReference>
<dbReference type="CDD" id="cd02439">
    <property type="entry name" value="DMB-PRT_CobT"/>
    <property type="match status" value="1"/>
</dbReference>
<keyword evidence="4" id="KW-1185">Reference proteome</keyword>
<evidence type="ECO:0000313" key="4">
    <source>
        <dbReference type="Proteomes" id="UP000199170"/>
    </source>
</evidence>
<evidence type="ECO:0000256" key="1">
    <source>
        <dbReference type="HAMAP-Rule" id="MF_01086"/>
    </source>
</evidence>
<dbReference type="PANTHER" id="PTHR38811:SF1">
    <property type="entry name" value="UPF0284 PROTEIN SLL1500"/>
    <property type="match status" value="1"/>
</dbReference>
<dbReference type="InterPro" id="IPR002805">
    <property type="entry name" value="Nict_dMeBzImd_PRibTrfase_arc"/>
</dbReference>
<dbReference type="Pfam" id="PF02277">
    <property type="entry name" value="DBI_PRT"/>
    <property type="match status" value="1"/>
</dbReference>
<evidence type="ECO:0000313" key="3">
    <source>
        <dbReference type="EMBL" id="SDX58576.1"/>
    </source>
</evidence>
<dbReference type="GO" id="GO:0008939">
    <property type="term" value="F:nicotinate-nucleotide-dimethylbenzimidazole phosphoribosyltransferase activity"/>
    <property type="evidence" value="ECO:0007669"/>
    <property type="project" value="InterPro"/>
</dbReference>
<reference evidence="4" key="1">
    <citation type="submission" date="2016-10" db="EMBL/GenBank/DDBJ databases">
        <authorList>
            <person name="Varghese N."/>
            <person name="Submissions S."/>
        </authorList>
    </citation>
    <scope>NUCLEOTIDE SEQUENCE [LARGE SCALE GENOMIC DNA]</scope>
    <source>
        <strain evidence="4">CGMCC 1.10118</strain>
    </source>
</reference>
<dbReference type="NCBIfam" id="NF003371">
    <property type="entry name" value="PRK04447.1-4"/>
    <property type="match status" value="1"/>
</dbReference>
<dbReference type="PANTHER" id="PTHR38811">
    <property type="match status" value="1"/>
</dbReference>
<accession>A0A1H3CWW8</accession>
<dbReference type="AlphaFoldDB" id="A0A1H3CWW8"/>
<dbReference type="InterPro" id="IPR036087">
    <property type="entry name" value="Nict_dMeBzImd_PRibTrfase_sf"/>
</dbReference>
<sequence length="368" mass="37080">MTRATEPPRVILVAGTTRTAEIEGISAAGASRDALLHTPGADAELLTYGDVVRAPALPVSPTGCPTPALVTRAVRDLVGFDVTVVDGGLARPTGAPTVTVGARPGDDIREPDPVQTAPGAFTAARAFGRGLPDERIVVGETIPGGTTTAMAVRRALGESRIEPSSSLPENPIELKRRVVDEAFETAPLEPGQAAHTPERAVRSVGDPVLAVAAGLVAGALESGTEVMLGGGTQLLAVAALVRHAGVPRPATLATTRYLADDVSGLREAAAAFDLDVVVSDPGFDADGAGPLAAFADGVAKEGAAMGGALRLADEAGRLDDVTETTLGVLDRVRSSRDERAGRGGIDGRGDGDGRRGGPGGDGGGDRGP</sequence>
<comment type="similarity">
    <text evidence="1">Belongs to the UPF0284 family.</text>
</comment>
<dbReference type="InterPro" id="IPR003200">
    <property type="entry name" value="Nict_dMeBzImd_PRibTrfase"/>
</dbReference>
<dbReference type="STRING" id="660517.SAMN04487946_101239"/>
<name>A0A1H3CWW8_9EURY</name>
<feature type="region of interest" description="Disordered" evidence="2">
    <location>
        <begin position="330"/>
        <end position="368"/>
    </location>
</feature>
<organism evidence="3 4">
    <name type="scientific">Halobellus clavatus</name>
    <dbReference type="NCBI Taxonomy" id="660517"/>
    <lineage>
        <taxon>Archaea</taxon>
        <taxon>Methanobacteriati</taxon>
        <taxon>Methanobacteriota</taxon>
        <taxon>Stenosarchaea group</taxon>
        <taxon>Halobacteria</taxon>
        <taxon>Halobacteriales</taxon>
        <taxon>Haloferacaceae</taxon>
        <taxon>Halobellus</taxon>
    </lineage>
</organism>
<feature type="compositionally biased region" description="Basic and acidic residues" evidence="2">
    <location>
        <begin position="330"/>
        <end position="355"/>
    </location>
</feature>
<dbReference type="EMBL" id="FNPB01000001">
    <property type="protein sequence ID" value="SDX58576.1"/>
    <property type="molecule type" value="Genomic_DNA"/>
</dbReference>
<dbReference type="Proteomes" id="UP000199170">
    <property type="component" value="Unassembled WGS sequence"/>
</dbReference>
<dbReference type="HAMAP" id="MF_01086">
    <property type="entry name" value="UPF0284"/>
    <property type="match status" value="1"/>
</dbReference>